<organism evidence="4 5">
    <name type="scientific">Pedococcus cremeus</name>
    <dbReference type="NCBI Taxonomy" id="587636"/>
    <lineage>
        <taxon>Bacteria</taxon>
        <taxon>Bacillati</taxon>
        <taxon>Actinomycetota</taxon>
        <taxon>Actinomycetes</taxon>
        <taxon>Micrococcales</taxon>
        <taxon>Intrasporangiaceae</taxon>
        <taxon>Pedococcus</taxon>
    </lineage>
</organism>
<evidence type="ECO:0000313" key="4">
    <source>
        <dbReference type="EMBL" id="SES46894.1"/>
    </source>
</evidence>
<keyword evidence="1" id="KW-0805">Transcription regulation</keyword>
<dbReference type="Proteomes" id="UP000199019">
    <property type="component" value="Unassembled WGS sequence"/>
</dbReference>
<dbReference type="PROSITE" id="PS01124">
    <property type="entry name" value="HTH_ARAC_FAMILY_2"/>
    <property type="match status" value="1"/>
</dbReference>
<evidence type="ECO:0000313" key="5">
    <source>
        <dbReference type="Proteomes" id="UP000199019"/>
    </source>
</evidence>
<dbReference type="InterPro" id="IPR018060">
    <property type="entry name" value="HTH_AraC"/>
</dbReference>
<dbReference type="CDD" id="cd03137">
    <property type="entry name" value="GATase1_AraC_1"/>
    <property type="match status" value="1"/>
</dbReference>
<sequence>MTEIAVVAVNRAPLFHLSVPLEVFGEDRTDDGVPQHTVRLVAGEPGALVTSGGADLTLHSGLEALATADVVVVPWWRHYEGEEPPALLLAAVREAHERGARVVGLCSGAFVLAAAGLLDGRRATTHWKSAPKLARLYPAVRVDPRVLYVDEGDVLTSAGTAAAIDLCLHLLRTLDGADVANRVARRMVVAPHRAGGQAQFMETPLPPSGEDAFATTTAWALENLDQPLTVDELAARSLMSRRTFTRQFRARMGASPLQWLLQQRTLRAQRLLETTDLPVEAVAHRSGFGSAVALRSHFQAALGTSPREYRVAFSRQGTAPLECAVAG</sequence>
<dbReference type="InterPro" id="IPR029062">
    <property type="entry name" value="Class_I_gatase-like"/>
</dbReference>
<evidence type="ECO:0000256" key="2">
    <source>
        <dbReference type="ARBA" id="ARBA00023163"/>
    </source>
</evidence>
<dbReference type="STRING" id="587636.SAMN05216199_3966"/>
<evidence type="ECO:0000256" key="1">
    <source>
        <dbReference type="ARBA" id="ARBA00023015"/>
    </source>
</evidence>
<dbReference type="SUPFAM" id="SSF46689">
    <property type="entry name" value="Homeodomain-like"/>
    <property type="match status" value="2"/>
</dbReference>
<name>A0A1H9XLA1_9MICO</name>
<dbReference type="Gene3D" id="1.10.10.60">
    <property type="entry name" value="Homeodomain-like"/>
    <property type="match status" value="1"/>
</dbReference>
<keyword evidence="4" id="KW-0238">DNA-binding</keyword>
<keyword evidence="5" id="KW-1185">Reference proteome</keyword>
<dbReference type="InterPro" id="IPR002818">
    <property type="entry name" value="DJ-1/PfpI"/>
</dbReference>
<dbReference type="SUPFAM" id="SSF52317">
    <property type="entry name" value="Class I glutamine amidotransferase-like"/>
    <property type="match status" value="1"/>
</dbReference>
<feature type="domain" description="HTH araC/xylS-type" evidence="3">
    <location>
        <begin position="214"/>
        <end position="312"/>
    </location>
</feature>
<accession>A0A1H9XLA1</accession>
<dbReference type="Gene3D" id="3.40.50.880">
    <property type="match status" value="1"/>
</dbReference>
<reference evidence="5" key="1">
    <citation type="submission" date="2016-10" db="EMBL/GenBank/DDBJ databases">
        <authorList>
            <person name="Varghese N."/>
            <person name="Submissions S."/>
        </authorList>
    </citation>
    <scope>NUCLEOTIDE SEQUENCE [LARGE SCALE GENOMIC DNA]</scope>
    <source>
        <strain evidence="5">CGMCC 1.6963</strain>
    </source>
</reference>
<dbReference type="Pfam" id="PF12833">
    <property type="entry name" value="HTH_18"/>
    <property type="match status" value="1"/>
</dbReference>
<dbReference type="InterPro" id="IPR009057">
    <property type="entry name" value="Homeodomain-like_sf"/>
</dbReference>
<dbReference type="PANTHER" id="PTHR43130:SF3">
    <property type="entry name" value="HTH-TYPE TRANSCRIPTIONAL REGULATOR RV1931C"/>
    <property type="match status" value="1"/>
</dbReference>
<evidence type="ECO:0000259" key="3">
    <source>
        <dbReference type="PROSITE" id="PS01124"/>
    </source>
</evidence>
<proteinExistence type="predicted"/>
<dbReference type="AlphaFoldDB" id="A0A1H9XLA1"/>
<dbReference type="GO" id="GO:0043565">
    <property type="term" value="F:sequence-specific DNA binding"/>
    <property type="evidence" value="ECO:0007669"/>
    <property type="project" value="InterPro"/>
</dbReference>
<dbReference type="RefSeq" id="WP_091762009.1">
    <property type="nucleotide sequence ID" value="NZ_FOHB01000009.1"/>
</dbReference>
<dbReference type="Pfam" id="PF01965">
    <property type="entry name" value="DJ-1_PfpI"/>
    <property type="match status" value="1"/>
</dbReference>
<dbReference type="PANTHER" id="PTHR43130">
    <property type="entry name" value="ARAC-FAMILY TRANSCRIPTIONAL REGULATOR"/>
    <property type="match status" value="1"/>
</dbReference>
<dbReference type="SMART" id="SM00342">
    <property type="entry name" value="HTH_ARAC"/>
    <property type="match status" value="1"/>
</dbReference>
<dbReference type="OrthoDB" id="3194870at2"/>
<protein>
    <submittedName>
        <fullName evidence="4">Transcriptional regulator GlxA family, contains an amidase domain and an AraC-type DNA-binding HTH domain</fullName>
    </submittedName>
</protein>
<dbReference type="EMBL" id="FOHB01000009">
    <property type="protein sequence ID" value="SES46894.1"/>
    <property type="molecule type" value="Genomic_DNA"/>
</dbReference>
<keyword evidence="2" id="KW-0804">Transcription</keyword>
<dbReference type="InterPro" id="IPR052158">
    <property type="entry name" value="INH-QAR"/>
</dbReference>
<dbReference type="GO" id="GO:0003700">
    <property type="term" value="F:DNA-binding transcription factor activity"/>
    <property type="evidence" value="ECO:0007669"/>
    <property type="project" value="InterPro"/>
</dbReference>
<gene>
    <name evidence="4" type="ORF">SAMN05216199_3966</name>
</gene>